<dbReference type="Gene3D" id="3.40.605.10">
    <property type="entry name" value="Aldehyde Dehydrogenase, Chain A, domain 1"/>
    <property type="match status" value="1"/>
</dbReference>
<dbReference type="InterPro" id="IPR050740">
    <property type="entry name" value="Aldehyde_DH_Superfamily"/>
</dbReference>
<dbReference type="PANTHER" id="PTHR43353">
    <property type="entry name" value="SUCCINATE-SEMIALDEHYDE DEHYDROGENASE, MITOCHONDRIAL"/>
    <property type="match status" value="1"/>
</dbReference>
<dbReference type="Proteomes" id="UP000536604">
    <property type="component" value="Unassembled WGS sequence"/>
</dbReference>
<accession>A0A841IRQ9</accession>
<dbReference type="SUPFAM" id="SSF53720">
    <property type="entry name" value="ALDH-like"/>
    <property type="match status" value="1"/>
</dbReference>
<feature type="domain" description="Aldehyde dehydrogenase" evidence="3">
    <location>
        <begin position="5"/>
        <end position="407"/>
    </location>
</feature>
<reference evidence="4 5" key="1">
    <citation type="submission" date="2020-08" db="EMBL/GenBank/DDBJ databases">
        <title>Genomic Encyclopedia of Type Strains, Phase III (KMG-III): the genomes of soil and plant-associated and newly described type strains.</title>
        <authorList>
            <person name="Whitman W."/>
        </authorList>
    </citation>
    <scope>NUCLEOTIDE SEQUENCE [LARGE SCALE GENOMIC DNA]</scope>
    <source>
        <strain evidence="4 5">CECT 8712</strain>
    </source>
</reference>
<protein>
    <submittedName>
        <fullName evidence="4">NADP-dependent aldehyde dehydrogenase</fullName>
        <ecNumber evidence="4">1.2.1.4</ecNumber>
    </submittedName>
</protein>
<proteinExistence type="predicted"/>
<dbReference type="RefSeq" id="WP_184290524.1">
    <property type="nucleotide sequence ID" value="NZ_JACHJO010000005.1"/>
</dbReference>
<keyword evidence="1 4" id="KW-0560">Oxidoreductase</keyword>
<evidence type="ECO:0000313" key="5">
    <source>
        <dbReference type="Proteomes" id="UP000536604"/>
    </source>
</evidence>
<gene>
    <name evidence="4" type="ORF">FHS13_001897</name>
</gene>
<name>A0A841IRQ9_9ACTN</name>
<dbReference type="InterPro" id="IPR016161">
    <property type="entry name" value="Ald_DH/histidinol_DH"/>
</dbReference>
<evidence type="ECO:0000256" key="1">
    <source>
        <dbReference type="ARBA" id="ARBA00023002"/>
    </source>
</evidence>
<dbReference type="CDD" id="cd07129">
    <property type="entry name" value="ALDH_KGSADH"/>
    <property type="match status" value="1"/>
</dbReference>
<evidence type="ECO:0000259" key="3">
    <source>
        <dbReference type="Pfam" id="PF00171"/>
    </source>
</evidence>
<evidence type="ECO:0000313" key="4">
    <source>
        <dbReference type="EMBL" id="MBB6119946.1"/>
    </source>
</evidence>
<dbReference type="InterPro" id="IPR015590">
    <property type="entry name" value="Aldehyde_DH_dom"/>
</dbReference>
<dbReference type="InterPro" id="IPR016163">
    <property type="entry name" value="Ald_DH_C"/>
</dbReference>
<dbReference type="PANTHER" id="PTHR43353:SF3">
    <property type="entry name" value="ALDEHYDE DEHYDROGENASE-RELATED"/>
    <property type="match status" value="1"/>
</dbReference>
<feature type="region of interest" description="Disordered" evidence="2">
    <location>
        <begin position="477"/>
        <end position="496"/>
    </location>
</feature>
<comment type="caution">
    <text evidence="4">The sequence shown here is derived from an EMBL/GenBank/DDBJ whole genome shotgun (WGS) entry which is preliminary data.</text>
</comment>
<organism evidence="4 5">
    <name type="scientific">Nocardiopsis algeriensis</name>
    <dbReference type="NCBI Taxonomy" id="1478215"/>
    <lineage>
        <taxon>Bacteria</taxon>
        <taxon>Bacillati</taxon>
        <taxon>Actinomycetota</taxon>
        <taxon>Actinomycetes</taxon>
        <taxon>Streptosporangiales</taxon>
        <taxon>Nocardiopsidaceae</taxon>
        <taxon>Nocardiopsis</taxon>
    </lineage>
</organism>
<feature type="compositionally biased region" description="Basic and acidic residues" evidence="2">
    <location>
        <begin position="481"/>
        <end position="496"/>
    </location>
</feature>
<dbReference type="InterPro" id="IPR044151">
    <property type="entry name" value="ALDH_KGSADH"/>
</dbReference>
<sequence length="496" mass="52393">MAEATSTDPRTGEVVETVAPHTADSEVDRICRAAAQAAPELAARDRLWRAGMLEAVAQALEEDRPGLVPLADRESALGRTRLDGELTRTAHQFRAFAAHVRKGAYLEAAVDRPADTPMGPRPDVRRMLLPLGPVAVFGASNFPLAFSVPGGDTASALAAGCPVVVKAHPAHPATSERAFTLIERAARDAGAPEGTLGLVHGMEAGTALVRHHSIRAAAFTGSTRGGRALFDLACSRPDPIPFYGELGSVNPLAVTPGAARARTEQIAEGAVASFTQGAGQFCTKPGLILLPADRAGRDLAQAMAERVADLPAQTLLAASIRDAYGEGSREGSGTRLLAQGLPADGSGWSVPVRLLAAEASSLDPHQVQECFGPTALVVFYDGPDELHRLLRDLPPSLAASVFSEPDEGELRARLQDTLWTRTGRIVYDGYPTGVAVTGAMHHGGPWPATTNALHTSVGTTAIRRFLRPMAWQNAPQDVLPDELRDHPVHPVPRREG</sequence>
<keyword evidence="5" id="KW-1185">Reference proteome</keyword>
<dbReference type="EC" id="1.2.1.4" evidence="4"/>
<dbReference type="GO" id="GO:0033721">
    <property type="term" value="F:aldehyde dehydrogenase (NADP+) activity"/>
    <property type="evidence" value="ECO:0007669"/>
    <property type="project" value="UniProtKB-EC"/>
</dbReference>
<dbReference type="InterPro" id="IPR016162">
    <property type="entry name" value="Ald_DH_N"/>
</dbReference>
<dbReference type="AlphaFoldDB" id="A0A841IRQ9"/>
<dbReference type="EMBL" id="JACHJO010000005">
    <property type="protein sequence ID" value="MBB6119946.1"/>
    <property type="molecule type" value="Genomic_DNA"/>
</dbReference>
<dbReference type="Pfam" id="PF00171">
    <property type="entry name" value="Aldedh"/>
    <property type="match status" value="1"/>
</dbReference>
<dbReference type="Gene3D" id="3.40.309.10">
    <property type="entry name" value="Aldehyde Dehydrogenase, Chain A, domain 2"/>
    <property type="match status" value="1"/>
</dbReference>
<evidence type="ECO:0000256" key="2">
    <source>
        <dbReference type="SAM" id="MobiDB-lite"/>
    </source>
</evidence>